<evidence type="ECO:0000256" key="4">
    <source>
        <dbReference type="PIRSR" id="PIRSR015582-1"/>
    </source>
</evidence>
<keyword evidence="8" id="KW-0614">Plasmid</keyword>
<feature type="region of interest" description="Disordered" evidence="6">
    <location>
        <begin position="31"/>
        <end position="50"/>
    </location>
</feature>
<dbReference type="AlphaFoldDB" id="A0AA46X4H5"/>
<dbReference type="SUPFAM" id="SSF51621">
    <property type="entry name" value="Phosphoenolpyruvate/pyruvate domain"/>
    <property type="match status" value="1"/>
</dbReference>
<dbReference type="InterPro" id="IPR011206">
    <property type="entry name" value="Citrate_lyase_beta/mcl1/mcl2"/>
</dbReference>
<dbReference type="InterPro" id="IPR005000">
    <property type="entry name" value="Aldolase/citrate-lyase_domain"/>
</dbReference>
<comment type="cofactor">
    <cofactor evidence="1">
        <name>Mg(2+)</name>
        <dbReference type="ChEBI" id="CHEBI:18420"/>
    </cofactor>
</comment>
<evidence type="ECO:0000256" key="3">
    <source>
        <dbReference type="ARBA" id="ARBA00022842"/>
    </source>
</evidence>
<feature type="binding site" evidence="5">
    <location>
        <position position="204"/>
    </location>
    <ligand>
        <name>Mg(2+)</name>
        <dbReference type="ChEBI" id="CHEBI:18420"/>
    </ligand>
</feature>
<feature type="compositionally biased region" description="Basic and acidic residues" evidence="6">
    <location>
        <begin position="35"/>
        <end position="48"/>
    </location>
</feature>
<feature type="binding site" evidence="5">
    <location>
        <position position="177"/>
    </location>
    <ligand>
        <name>Mg(2+)</name>
        <dbReference type="ChEBI" id="CHEBI:18420"/>
    </ligand>
</feature>
<geneLocation type="plasmid" evidence="8 9">
    <name>pGD02.2.1</name>
</geneLocation>
<dbReference type="GO" id="GO:0016829">
    <property type="term" value="F:lyase activity"/>
    <property type="evidence" value="ECO:0007669"/>
    <property type="project" value="UniProtKB-KW"/>
</dbReference>
<evidence type="ECO:0000256" key="2">
    <source>
        <dbReference type="ARBA" id="ARBA00022723"/>
    </source>
</evidence>
<dbReference type="Gene3D" id="3.20.20.60">
    <property type="entry name" value="Phosphoenolpyruvate-binding domains"/>
    <property type="match status" value="1"/>
</dbReference>
<protein>
    <submittedName>
        <fullName evidence="8">CoA ester lyase</fullName>
    </submittedName>
</protein>
<proteinExistence type="predicted"/>
<dbReference type="RefSeq" id="WP_229581258.1">
    <property type="nucleotide sequence ID" value="NZ_CP083975.1"/>
</dbReference>
<dbReference type="Pfam" id="PF03328">
    <property type="entry name" value="HpcH_HpaI"/>
    <property type="match status" value="1"/>
</dbReference>
<evidence type="ECO:0000256" key="6">
    <source>
        <dbReference type="SAM" id="MobiDB-lite"/>
    </source>
</evidence>
<keyword evidence="3 5" id="KW-0460">Magnesium</keyword>
<dbReference type="GO" id="GO:0006107">
    <property type="term" value="P:oxaloacetate metabolic process"/>
    <property type="evidence" value="ECO:0007669"/>
    <property type="project" value="TreeGrafter"/>
</dbReference>
<evidence type="ECO:0000313" key="9">
    <source>
        <dbReference type="Proteomes" id="UP001162740"/>
    </source>
</evidence>
<gene>
    <name evidence="8" type="ORF">KUM34_028755</name>
</gene>
<dbReference type="Proteomes" id="UP001162740">
    <property type="component" value="Plasmid pGD02.2.1"/>
</dbReference>
<keyword evidence="8" id="KW-0456">Lyase</keyword>
<reference evidence="8 9" key="1">
    <citation type="journal article" date="2021" name="Front. Microbiol.">
        <title>Bacterial Transformation of Aromatic Monomers in Softwood Black Liquor.</title>
        <authorList>
            <person name="Navas L.E."/>
            <person name="Dexter G."/>
            <person name="Liu J."/>
            <person name="Levy-Booth D."/>
            <person name="Cho M."/>
            <person name="Jang S.K."/>
            <person name="Mansfield S.D."/>
            <person name="Renneckar S."/>
            <person name="Mohn W.W."/>
            <person name="Eltis L.D."/>
        </authorList>
    </citation>
    <scope>NUCLEOTIDE SEQUENCE [LARGE SCALE GENOMIC DNA]</scope>
    <source>
        <strain evidence="8 9">GD02</strain>
    </source>
</reference>
<dbReference type="PANTHER" id="PTHR32308">
    <property type="entry name" value="LYASE BETA SUBUNIT, PUTATIVE (AFU_ORTHOLOGUE AFUA_4G13030)-RELATED"/>
    <property type="match status" value="1"/>
</dbReference>
<dbReference type="InterPro" id="IPR040442">
    <property type="entry name" value="Pyrv_kinase-like_dom_sf"/>
</dbReference>
<name>A0AA46X4H5_RHORH</name>
<feature type="binding site" evidence="4">
    <location>
        <position position="177"/>
    </location>
    <ligand>
        <name>substrate</name>
    </ligand>
</feature>
<evidence type="ECO:0000256" key="5">
    <source>
        <dbReference type="PIRSR" id="PIRSR015582-2"/>
    </source>
</evidence>
<feature type="domain" description="HpcH/HpaI aldolase/citrate lyase" evidence="7">
    <location>
        <begin position="61"/>
        <end position="273"/>
    </location>
</feature>
<dbReference type="PANTHER" id="PTHR32308:SF10">
    <property type="entry name" value="CITRATE LYASE SUBUNIT BETA"/>
    <property type="match status" value="1"/>
</dbReference>
<evidence type="ECO:0000313" key="8">
    <source>
        <dbReference type="EMBL" id="UZF48327.1"/>
    </source>
</evidence>
<keyword evidence="2 5" id="KW-0479">Metal-binding</keyword>
<dbReference type="EMBL" id="CP083975">
    <property type="protein sequence ID" value="UZF48327.1"/>
    <property type="molecule type" value="Genomic_DNA"/>
</dbReference>
<dbReference type="PIRSF" id="PIRSF015582">
    <property type="entry name" value="Cit_lyase_B"/>
    <property type="match status" value="1"/>
</dbReference>
<evidence type="ECO:0000259" key="7">
    <source>
        <dbReference type="Pfam" id="PF03328"/>
    </source>
</evidence>
<sequence length="341" mass="36365">MALCTTSRFHVPEYGTNLVTWTTHQWGQALTSGRDTSHHSPVEQRAAQRNELSGADLSAPLFVPADRPDRVAKAAKRGARVIVIDLEDAIAPDHKAAARTNAAQVLASHPFDGAYIVRVNSVQEPETLEADLAALRPVLNSIAGLVLPKITSVEQVHAVEALLPPRCDHLALIPTVETARGVRESWRIATASPLVHTLLFGPVDLSAELGIDITPDGTELLTARSTVVLACADAGLARPLDGPWPNLDDEPGLEASTWHARRLGFGGKIAIHPKQLTLLTAGFHPSATEIAWATEVTDVYTSSIRDGVGAARLADGTFIDAPVAARAHRILELAQRTGSDT</sequence>
<feature type="binding site" evidence="4">
    <location>
        <position position="118"/>
    </location>
    <ligand>
        <name>substrate</name>
    </ligand>
</feature>
<accession>A0AA46X4H5</accession>
<evidence type="ECO:0000256" key="1">
    <source>
        <dbReference type="ARBA" id="ARBA00001946"/>
    </source>
</evidence>
<organism evidence="8 9">
    <name type="scientific">Rhodococcus rhodochrous</name>
    <dbReference type="NCBI Taxonomy" id="1829"/>
    <lineage>
        <taxon>Bacteria</taxon>
        <taxon>Bacillati</taxon>
        <taxon>Actinomycetota</taxon>
        <taxon>Actinomycetes</taxon>
        <taxon>Mycobacteriales</taxon>
        <taxon>Nocardiaceae</taxon>
        <taxon>Rhodococcus</taxon>
    </lineage>
</organism>
<dbReference type="InterPro" id="IPR015813">
    <property type="entry name" value="Pyrv/PenolPyrv_kinase-like_dom"/>
</dbReference>
<dbReference type="GO" id="GO:0000287">
    <property type="term" value="F:magnesium ion binding"/>
    <property type="evidence" value="ECO:0007669"/>
    <property type="project" value="TreeGrafter"/>
</dbReference>